<protein>
    <submittedName>
        <fullName evidence="7">SAM-dependent methyltransferase</fullName>
    </submittedName>
</protein>
<dbReference type="PANTHER" id="PTHR43667">
    <property type="entry name" value="CYCLOPROPANE-FATTY-ACYL-PHOSPHOLIPID SYNTHASE"/>
    <property type="match status" value="1"/>
</dbReference>
<dbReference type="GO" id="GO:0008610">
    <property type="term" value="P:lipid biosynthetic process"/>
    <property type="evidence" value="ECO:0007669"/>
    <property type="project" value="InterPro"/>
</dbReference>
<dbReference type="Proteomes" id="UP000238196">
    <property type="component" value="Unassembled WGS sequence"/>
</dbReference>
<keyword evidence="5" id="KW-0443">Lipid metabolism</keyword>
<evidence type="ECO:0000313" key="8">
    <source>
        <dbReference type="Proteomes" id="UP000238196"/>
    </source>
</evidence>
<evidence type="ECO:0000313" key="7">
    <source>
        <dbReference type="EMBL" id="PPC77857.1"/>
    </source>
</evidence>
<organism evidence="7 8">
    <name type="scientific">Proteobacteria bacterium 228</name>
    <dbReference type="NCBI Taxonomy" id="2083153"/>
    <lineage>
        <taxon>Bacteria</taxon>
        <taxon>Pseudomonadati</taxon>
        <taxon>Pseudomonadota</taxon>
    </lineage>
</organism>
<sequence>MSDVVKSSRWSLCKVAPATNASTGKRPSWILRRVLERLQQLQVSRISLSWPGAEDISLGQCQPGVPQPHVRIHQRRAVQRGLHGGLLGWAEGYMAGDWDCDDLHALTDWAMANEKRLEQAFAGSPFSAWLHRLLHRLNANSRRGSRRNIAFHYDLGNDFYRLWLDPTMTYSSALFASPEQSLEQAQHNKYQTISHMLGIKDGDRVLEIGCGWGGMAEHLLSQQDVSWHGITLSQQQLLWCQQRLTGFAGRASASLTDYRDLPDQQYDAIVSIEMLEAVGEEHWPQYFATLRRCLKPGGYAVIQVITIADERFAAYRQRADFIQRYIFPGGMLPSPQAMREQIAAAGLHLVLEDGFGDDYARTLRHWHQAFNSQWPALQQQGFDERFRRMWNYYLAYCESGFKAGSIDVRFYLLRNV</sequence>
<feature type="active site" evidence="6">
    <location>
        <position position="397"/>
    </location>
</feature>
<dbReference type="SUPFAM" id="SSF53335">
    <property type="entry name" value="S-adenosyl-L-methionine-dependent methyltransferases"/>
    <property type="match status" value="1"/>
</dbReference>
<keyword evidence="2 7" id="KW-0489">Methyltransferase</keyword>
<dbReference type="PANTHER" id="PTHR43667:SF2">
    <property type="entry name" value="FATTY ACID C-METHYL TRANSFERASE"/>
    <property type="match status" value="1"/>
</dbReference>
<dbReference type="EMBL" id="PRLP01000024">
    <property type="protein sequence ID" value="PPC77857.1"/>
    <property type="molecule type" value="Genomic_DNA"/>
</dbReference>
<dbReference type="GO" id="GO:0032259">
    <property type="term" value="P:methylation"/>
    <property type="evidence" value="ECO:0007669"/>
    <property type="project" value="UniProtKB-KW"/>
</dbReference>
<keyword evidence="4" id="KW-0949">S-adenosyl-L-methionine</keyword>
<proteinExistence type="inferred from homology"/>
<evidence type="ECO:0000256" key="4">
    <source>
        <dbReference type="ARBA" id="ARBA00022691"/>
    </source>
</evidence>
<dbReference type="CDD" id="cd02440">
    <property type="entry name" value="AdoMet_MTases"/>
    <property type="match status" value="1"/>
</dbReference>
<dbReference type="Gene3D" id="3.40.50.150">
    <property type="entry name" value="Vaccinia Virus protein VP39"/>
    <property type="match status" value="1"/>
</dbReference>
<dbReference type="InterPro" id="IPR029063">
    <property type="entry name" value="SAM-dependent_MTases_sf"/>
</dbReference>
<keyword evidence="3" id="KW-0808">Transferase</keyword>
<dbReference type="AlphaFoldDB" id="A0A2S5KSM5"/>
<comment type="similarity">
    <text evidence="1">Belongs to the CFA/CMAS family.</text>
</comment>
<reference evidence="7 8" key="1">
    <citation type="submission" date="2018-02" db="EMBL/GenBank/DDBJ databases">
        <title>novel marine gammaproteobacteria from coastal saline agro ecosystem.</title>
        <authorList>
            <person name="Krishnan R."/>
            <person name="Ramesh Kumar N."/>
        </authorList>
    </citation>
    <scope>NUCLEOTIDE SEQUENCE [LARGE SCALE GENOMIC DNA]</scope>
    <source>
        <strain evidence="7 8">228</strain>
    </source>
</reference>
<dbReference type="InterPro" id="IPR003333">
    <property type="entry name" value="CMAS"/>
</dbReference>
<evidence type="ECO:0000256" key="2">
    <source>
        <dbReference type="ARBA" id="ARBA00022603"/>
    </source>
</evidence>
<dbReference type="Pfam" id="PF02353">
    <property type="entry name" value="CMAS"/>
    <property type="match status" value="1"/>
</dbReference>
<accession>A0A2S5KSM5</accession>
<evidence type="ECO:0000256" key="1">
    <source>
        <dbReference type="ARBA" id="ARBA00010815"/>
    </source>
</evidence>
<gene>
    <name evidence="7" type="ORF">C4K68_08075</name>
</gene>
<evidence type="ECO:0000256" key="3">
    <source>
        <dbReference type="ARBA" id="ARBA00022679"/>
    </source>
</evidence>
<name>A0A2S5KSM5_9PROT</name>
<dbReference type="PIRSF" id="PIRSF003085">
    <property type="entry name" value="CMAS"/>
    <property type="match status" value="1"/>
</dbReference>
<comment type="caution">
    <text evidence="7">The sequence shown here is derived from an EMBL/GenBank/DDBJ whole genome shotgun (WGS) entry which is preliminary data.</text>
</comment>
<dbReference type="GO" id="GO:0008168">
    <property type="term" value="F:methyltransferase activity"/>
    <property type="evidence" value="ECO:0007669"/>
    <property type="project" value="UniProtKB-KW"/>
</dbReference>
<dbReference type="OrthoDB" id="9782855at2"/>
<evidence type="ECO:0000256" key="5">
    <source>
        <dbReference type="ARBA" id="ARBA00023098"/>
    </source>
</evidence>
<evidence type="ECO:0000256" key="6">
    <source>
        <dbReference type="PIRSR" id="PIRSR003085-1"/>
    </source>
</evidence>
<dbReference type="InterPro" id="IPR050723">
    <property type="entry name" value="CFA/CMAS"/>
</dbReference>